<protein>
    <recommendedName>
        <fullName evidence="4">Glycosyltransferase RgtA/B/C/D-like domain-containing protein</fullName>
    </recommendedName>
</protein>
<reference evidence="2 3" key="1">
    <citation type="submission" date="2020-09" db="EMBL/GenBank/DDBJ databases">
        <title>Genome seq and assembly of Chryseobacterium sp.</title>
        <authorList>
            <person name="Chhetri G."/>
        </authorList>
    </citation>
    <scope>NUCLEOTIDE SEQUENCE [LARGE SCALE GENOMIC DNA]</scope>
    <source>
        <strain evidence="2 3">GCR10</strain>
    </source>
</reference>
<keyword evidence="1" id="KW-0812">Transmembrane</keyword>
<feature type="transmembrane region" description="Helical" evidence="1">
    <location>
        <begin position="21"/>
        <end position="39"/>
    </location>
</feature>
<keyword evidence="3" id="KW-1185">Reference proteome</keyword>
<feature type="transmembrane region" description="Helical" evidence="1">
    <location>
        <begin position="317"/>
        <end position="337"/>
    </location>
</feature>
<dbReference type="EMBL" id="JACYFS010000013">
    <property type="protein sequence ID" value="MBD8084619.1"/>
    <property type="molecule type" value="Genomic_DNA"/>
</dbReference>
<feature type="transmembrane region" description="Helical" evidence="1">
    <location>
        <begin position="94"/>
        <end position="115"/>
    </location>
</feature>
<proteinExistence type="predicted"/>
<comment type="caution">
    <text evidence="2">The sequence shown here is derived from an EMBL/GenBank/DDBJ whole genome shotgun (WGS) entry which is preliminary data.</text>
</comment>
<evidence type="ECO:0000313" key="2">
    <source>
        <dbReference type="EMBL" id="MBD8084619.1"/>
    </source>
</evidence>
<keyword evidence="1" id="KW-0472">Membrane</keyword>
<organism evidence="2 3">
    <name type="scientific">Chryseobacterium caseinilyticum</name>
    <dbReference type="NCBI Taxonomy" id="2771428"/>
    <lineage>
        <taxon>Bacteria</taxon>
        <taxon>Pseudomonadati</taxon>
        <taxon>Bacteroidota</taxon>
        <taxon>Flavobacteriia</taxon>
        <taxon>Flavobacteriales</taxon>
        <taxon>Weeksellaceae</taxon>
        <taxon>Chryseobacterium group</taxon>
        <taxon>Chryseobacterium</taxon>
    </lineage>
</organism>
<feature type="transmembrane region" description="Helical" evidence="1">
    <location>
        <begin position="136"/>
        <end position="161"/>
    </location>
</feature>
<evidence type="ECO:0008006" key="4">
    <source>
        <dbReference type="Google" id="ProtNLM"/>
    </source>
</evidence>
<feature type="transmembrane region" description="Helical" evidence="1">
    <location>
        <begin position="349"/>
        <end position="365"/>
    </location>
</feature>
<dbReference type="Proteomes" id="UP000637299">
    <property type="component" value="Unassembled WGS sequence"/>
</dbReference>
<feature type="transmembrane region" description="Helical" evidence="1">
    <location>
        <begin position="209"/>
        <end position="231"/>
    </location>
</feature>
<feature type="transmembrane region" description="Helical" evidence="1">
    <location>
        <begin position="284"/>
        <end position="305"/>
    </location>
</feature>
<accession>A0ABR8ZH28</accession>
<name>A0ABR8ZH28_9FLAO</name>
<gene>
    <name evidence="2" type="ORF">IC610_19625</name>
</gene>
<sequence>MSIGFAKLVTEKKDYRYLKTLKWLTFFHFIMGIAFYFLTRNGGGDAWTYWVNAKNMSPEEFSYNITHEFGTYFIEAINYIPVHFLEMSFFANTMFYAMLGSFGVSCFYAVVLKLIPYNSKLNGRMLFPLLFFLPNMHFWSSGVGKDTIMFMSIGMFVYGMLTPFRRIPLLIISAFLTFAIRPHVVLFMAVAFGVVMLFGTKMSKSKKIFFSLIFISAGIAMLPTVMTFASIDNLSVNNITSKAENQSKLLQDGAGSGIDISSYPLPLKIFTFLFRPLFFDARSINSMLASFENAIILILAVKAFRFKVFETYKAAPIIIKALLIFLVIGSLLFSITLGNLGVMIRMRNMFLPGFVIYLLWAFSYREQLRREKNLKNKN</sequence>
<dbReference type="RefSeq" id="WP_191738541.1">
    <property type="nucleotide sequence ID" value="NZ_JACYFS010000013.1"/>
</dbReference>
<keyword evidence="1" id="KW-1133">Transmembrane helix</keyword>
<evidence type="ECO:0000256" key="1">
    <source>
        <dbReference type="SAM" id="Phobius"/>
    </source>
</evidence>
<feature type="transmembrane region" description="Helical" evidence="1">
    <location>
        <begin position="167"/>
        <end position="197"/>
    </location>
</feature>
<evidence type="ECO:0000313" key="3">
    <source>
        <dbReference type="Proteomes" id="UP000637299"/>
    </source>
</evidence>